<dbReference type="Proteomes" id="UP001263246">
    <property type="component" value="Unassembled WGS sequence"/>
</dbReference>
<feature type="chain" id="PRO_5046550923" evidence="1">
    <location>
        <begin position="20"/>
        <end position="373"/>
    </location>
</feature>
<feature type="signal peptide" evidence="1">
    <location>
        <begin position="1"/>
        <end position="19"/>
    </location>
</feature>
<accession>A0ABU3U0N8</accession>
<sequence length="373" mass="39678">MKKKLLALVCALALTFSFAGCTISTPDTVGSIGDFEITSGMYLLAQYGAYQQAAQLAGSDQDASDVKAFLKETITTDSDSGETAVVSDYVAQQTQQTLETLAAVDARFKALGGELTDEQIATADRYAQQMMDQYGDTYTANGIGLETIKAYERLQVEHTALLDMVYGPDGETPVEDDELTSHLDDSMYEICYISIPLYNTSTYAFANDDQKTKMLRLAQTAADSVNAAGGETVSDQVSALHEAAQNALPDIYAVLDGKTSDDSASVQTELLTESDVASSFTQDGAADALRSLSYGEAAAVQINGYTLLLLVRVDPLSVSSLDDLREQVLSDMKGSELDDALASSGAELAHSLNSSAMNKLPAKKIVNDTSANS</sequence>
<name>A0ABU3U0N8_9FIRM</name>
<evidence type="ECO:0000313" key="3">
    <source>
        <dbReference type="Proteomes" id="UP001263246"/>
    </source>
</evidence>
<gene>
    <name evidence="2" type="ORF">RX402_10295</name>
</gene>
<proteinExistence type="predicted"/>
<dbReference type="PROSITE" id="PS51257">
    <property type="entry name" value="PROKAR_LIPOPROTEIN"/>
    <property type="match status" value="1"/>
</dbReference>
<protein>
    <submittedName>
        <fullName evidence="2">Foldase</fullName>
    </submittedName>
</protein>
<organism evidence="2 3">
    <name type="scientific">Faecalibacterium wellingii</name>
    <dbReference type="NCBI Taxonomy" id="2929491"/>
    <lineage>
        <taxon>Bacteria</taxon>
        <taxon>Bacillati</taxon>
        <taxon>Bacillota</taxon>
        <taxon>Clostridia</taxon>
        <taxon>Eubacteriales</taxon>
        <taxon>Oscillospiraceae</taxon>
        <taxon>Faecalibacterium</taxon>
    </lineage>
</organism>
<comment type="caution">
    <text evidence="2">The sequence shown here is derived from an EMBL/GenBank/DDBJ whole genome shotgun (WGS) entry which is preliminary data.</text>
</comment>
<keyword evidence="3" id="KW-1185">Reference proteome</keyword>
<dbReference type="EMBL" id="JAWHPR010000005">
    <property type="protein sequence ID" value="MDU8689128.1"/>
    <property type="molecule type" value="Genomic_DNA"/>
</dbReference>
<evidence type="ECO:0000313" key="2">
    <source>
        <dbReference type="EMBL" id="MDU8689128.1"/>
    </source>
</evidence>
<keyword evidence="1" id="KW-0732">Signal</keyword>
<dbReference type="RefSeq" id="WP_249237443.1">
    <property type="nucleotide sequence ID" value="NZ_CP094473.1"/>
</dbReference>
<evidence type="ECO:0000256" key="1">
    <source>
        <dbReference type="SAM" id="SignalP"/>
    </source>
</evidence>
<reference evidence="2 3" key="1">
    <citation type="submission" date="2023-10" db="EMBL/GenBank/DDBJ databases">
        <title>Host Genetic Regulation of Human Gut Microbial Structural Variation.</title>
        <authorList>
            <person name="Harmsen H.J.M."/>
        </authorList>
    </citation>
    <scope>NUCLEOTIDE SEQUENCE [LARGE SCALE GENOMIC DNA]</scope>
    <source>
        <strain evidence="2 3">HTF-F</strain>
    </source>
</reference>